<organism evidence="2 3">
    <name type="scientific">Puccinia graminis f. sp. tritici</name>
    <dbReference type="NCBI Taxonomy" id="56615"/>
    <lineage>
        <taxon>Eukaryota</taxon>
        <taxon>Fungi</taxon>
        <taxon>Dikarya</taxon>
        <taxon>Basidiomycota</taxon>
        <taxon>Pucciniomycotina</taxon>
        <taxon>Pucciniomycetes</taxon>
        <taxon>Pucciniales</taxon>
        <taxon>Pucciniaceae</taxon>
        <taxon>Puccinia</taxon>
    </lineage>
</organism>
<feature type="compositionally biased region" description="Polar residues" evidence="1">
    <location>
        <begin position="1"/>
        <end position="20"/>
    </location>
</feature>
<protein>
    <submittedName>
        <fullName evidence="2">Uncharacterized protein</fullName>
    </submittedName>
</protein>
<reference evidence="2 3" key="1">
    <citation type="submission" date="2019-05" db="EMBL/GenBank/DDBJ databases">
        <title>Emergence of the Ug99 lineage of the wheat stem rust pathogen through somatic hybridization.</title>
        <authorList>
            <person name="Li F."/>
            <person name="Upadhyaya N.M."/>
            <person name="Sperschneider J."/>
            <person name="Matny O."/>
            <person name="Nguyen-Phuc H."/>
            <person name="Mago R."/>
            <person name="Raley C."/>
            <person name="Miller M.E."/>
            <person name="Silverstein K.A.T."/>
            <person name="Henningsen E."/>
            <person name="Hirsch C.D."/>
            <person name="Visser B."/>
            <person name="Pretorius Z.A."/>
            <person name="Steffenson B.J."/>
            <person name="Schwessinger B."/>
            <person name="Dodds P.N."/>
            <person name="Figueroa M."/>
        </authorList>
    </citation>
    <scope>NUCLEOTIDE SEQUENCE [LARGE SCALE GENOMIC DNA]</scope>
    <source>
        <strain evidence="2">21-0</strain>
    </source>
</reference>
<sequence>MGEQMESFSTGSTWDVTDTGQEPAVIASTGAPSISFSRANVVCRRSLGELREGLRTLTVPGLNTSEFMKLSSHSRVWTTKANATGSLILYSSI</sequence>
<dbReference type="EMBL" id="VSWC01000041">
    <property type="protein sequence ID" value="KAA1104078.1"/>
    <property type="molecule type" value="Genomic_DNA"/>
</dbReference>
<proteinExistence type="predicted"/>
<gene>
    <name evidence="2" type="ORF">PGT21_009778</name>
</gene>
<dbReference type="AlphaFoldDB" id="A0A5B0PU43"/>
<feature type="region of interest" description="Disordered" evidence="1">
    <location>
        <begin position="1"/>
        <end position="22"/>
    </location>
</feature>
<evidence type="ECO:0000313" key="2">
    <source>
        <dbReference type="EMBL" id="KAA1104078.1"/>
    </source>
</evidence>
<evidence type="ECO:0000313" key="3">
    <source>
        <dbReference type="Proteomes" id="UP000324748"/>
    </source>
</evidence>
<name>A0A5B0PU43_PUCGR</name>
<comment type="caution">
    <text evidence="2">The sequence shown here is derived from an EMBL/GenBank/DDBJ whole genome shotgun (WGS) entry which is preliminary data.</text>
</comment>
<keyword evidence="3" id="KW-1185">Reference proteome</keyword>
<accession>A0A5B0PU43</accession>
<dbReference type="Proteomes" id="UP000324748">
    <property type="component" value="Unassembled WGS sequence"/>
</dbReference>
<evidence type="ECO:0000256" key="1">
    <source>
        <dbReference type="SAM" id="MobiDB-lite"/>
    </source>
</evidence>